<dbReference type="GeneID" id="120273588"/>
<protein>
    <submittedName>
        <fullName evidence="4">Uncharacterized protein LOC120273588</fullName>
    </submittedName>
</protein>
<feature type="domain" description="Caspase family p10" evidence="1">
    <location>
        <begin position="588"/>
        <end position="625"/>
    </location>
</feature>
<dbReference type="InterPro" id="IPR002138">
    <property type="entry name" value="Pept_C14_p10"/>
</dbReference>
<evidence type="ECO:0000259" key="1">
    <source>
        <dbReference type="PROSITE" id="PS50207"/>
    </source>
</evidence>
<dbReference type="InterPro" id="IPR026960">
    <property type="entry name" value="RVT-Znf"/>
</dbReference>
<dbReference type="GO" id="GO:0006508">
    <property type="term" value="P:proteolysis"/>
    <property type="evidence" value="ECO:0007669"/>
    <property type="project" value="InterPro"/>
</dbReference>
<dbReference type="PROSITE" id="PS50207">
    <property type="entry name" value="CASPASE_P10"/>
    <property type="match status" value="1"/>
</dbReference>
<gene>
    <name evidence="4" type="primary">LOC120273588</name>
</gene>
<accession>A0AB40C8K0</accession>
<dbReference type="Pfam" id="PF00078">
    <property type="entry name" value="RVT_1"/>
    <property type="match status" value="1"/>
</dbReference>
<feature type="domain" description="Reverse transcriptase" evidence="2">
    <location>
        <begin position="1"/>
        <end position="344"/>
    </location>
</feature>
<sequence length="807" mass="92925">MAKKLIGLKKRLKIWAKLTFGSIRDSKRDLRQALDDLDCFRESKPLNEEEVTRSESLSKELMLTLNQEEIHWKQRGDKNIGHAFTSFFRSQFGSKRDNRLIFDWSTLLSRKSIINLEDLEAPFSVEEIKMATMDLAANKAPRPDDFPKVVDQLIDNSQSAFIKGRSILDNVVVAEEIIFGLQKRELPGNIVKVDFAKAFDMVDWDFLLDLLEARGFGHRYQHGLHRGDPLSPLLFILVVDVLSAMFNHALATHVLHGVPLGSQGNVCHLQYADDLLILSAGGIKDLRIIKLILYVFEGMSGLAVNLNKTCLVSTKFGSLPCPTSLATLSCSANVLPITYLGIPIVGRRPRRQDWEVLILKIKVRLSSWKANYLPLGGRLILINSVFSELPTYWMSIFRLPKWVCKCIDRLRRDFLWSGPDIDHPKCRLVNWRRLCLPRSQGGWGIINLEDFNCALLGKWWWKVVNDEFWCGSAPIIHNYFQHHSKWNLWLPRSRHCSFFWNGLFHSLDAFKACLNSLVENGESTLLWLDNWYNGGAPKFFWRDEFLHSTSPFATVREVIWDLPSDAMRTDPVLCSTLSKIQSATREQPDKKTWKLSANGSFFVKSFYKFLIDRGLRCEVTPIIFKGFVPRKIAAFAWLVWNRKILTLDTLFARGCNKLPSATCLLCCSDIESIDHLFFRCRFSREHLEPSRSRLFFPTYPSTSLDLWGSWFRELDPILRLPCSLIARVVLWHIWLARNNRVFNSVFISRPTVFLNICHMYLSWMSVVLAKELRKLEDSIAAVRRCIQFSGSPSRLELDPNGPVDFSG</sequence>
<dbReference type="RefSeq" id="XP_039136185.1">
    <property type="nucleotide sequence ID" value="XM_039280251.1"/>
</dbReference>
<dbReference type="PANTHER" id="PTHR33116">
    <property type="entry name" value="REVERSE TRANSCRIPTASE ZINC-BINDING DOMAIN-CONTAINING PROTEIN-RELATED-RELATED"/>
    <property type="match status" value="1"/>
</dbReference>
<organism evidence="3 4">
    <name type="scientific">Dioscorea cayennensis subsp. rotundata</name>
    <name type="common">White Guinea yam</name>
    <name type="synonym">Dioscorea rotundata</name>
    <dbReference type="NCBI Taxonomy" id="55577"/>
    <lineage>
        <taxon>Eukaryota</taxon>
        <taxon>Viridiplantae</taxon>
        <taxon>Streptophyta</taxon>
        <taxon>Embryophyta</taxon>
        <taxon>Tracheophyta</taxon>
        <taxon>Spermatophyta</taxon>
        <taxon>Magnoliopsida</taxon>
        <taxon>Liliopsida</taxon>
        <taxon>Dioscoreales</taxon>
        <taxon>Dioscoreaceae</taxon>
        <taxon>Dioscorea</taxon>
    </lineage>
</organism>
<proteinExistence type="predicted"/>
<reference evidence="4" key="1">
    <citation type="submission" date="2025-08" db="UniProtKB">
        <authorList>
            <consortium name="RefSeq"/>
        </authorList>
    </citation>
    <scope>IDENTIFICATION</scope>
</reference>
<evidence type="ECO:0000313" key="3">
    <source>
        <dbReference type="Proteomes" id="UP001515500"/>
    </source>
</evidence>
<dbReference type="CDD" id="cd01650">
    <property type="entry name" value="RT_nLTR_like"/>
    <property type="match status" value="1"/>
</dbReference>
<dbReference type="PROSITE" id="PS50878">
    <property type="entry name" value="RT_POL"/>
    <property type="match status" value="1"/>
</dbReference>
<dbReference type="PANTHER" id="PTHR33116:SF78">
    <property type="entry name" value="OS12G0587133 PROTEIN"/>
    <property type="match status" value="1"/>
</dbReference>
<dbReference type="GO" id="GO:0004197">
    <property type="term" value="F:cysteine-type endopeptidase activity"/>
    <property type="evidence" value="ECO:0007669"/>
    <property type="project" value="InterPro"/>
</dbReference>
<dbReference type="AlphaFoldDB" id="A0AB40C8K0"/>
<dbReference type="Pfam" id="PF13966">
    <property type="entry name" value="zf-RVT"/>
    <property type="match status" value="1"/>
</dbReference>
<dbReference type="Proteomes" id="UP001515500">
    <property type="component" value="Chromosome 2"/>
</dbReference>
<keyword evidence="3" id="KW-1185">Reference proteome</keyword>
<name>A0AB40C8K0_DIOCR</name>
<evidence type="ECO:0000313" key="4">
    <source>
        <dbReference type="RefSeq" id="XP_039136185.1"/>
    </source>
</evidence>
<dbReference type="InterPro" id="IPR000477">
    <property type="entry name" value="RT_dom"/>
</dbReference>
<evidence type="ECO:0000259" key="2">
    <source>
        <dbReference type="PROSITE" id="PS50878"/>
    </source>
</evidence>